<name>A0A5C2SL52_9APHY</name>
<feature type="region of interest" description="Disordered" evidence="1">
    <location>
        <begin position="27"/>
        <end position="52"/>
    </location>
</feature>
<organism evidence="2 3">
    <name type="scientific">Lentinus tigrinus ALCF2SS1-6</name>
    <dbReference type="NCBI Taxonomy" id="1328759"/>
    <lineage>
        <taxon>Eukaryota</taxon>
        <taxon>Fungi</taxon>
        <taxon>Dikarya</taxon>
        <taxon>Basidiomycota</taxon>
        <taxon>Agaricomycotina</taxon>
        <taxon>Agaricomycetes</taxon>
        <taxon>Polyporales</taxon>
        <taxon>Polyporaceae</taxon>
        <taxon>Lentinus</taxon>
    </lineage>
</organism>
<dbReference type="OrthoDB" id="2749045at2759"/>
<evidence type="ECO:0000313" key="3">
    <source>
        <dbReference type="Proteomes" id="UP000313359"/>
    </source>
</evidence>
<dbReference type="AlphaFoldDB" id="A0A5C2SL52"/>
<gene>
    <name evidence="2" type="ORF">L227DRAFT_260856</name>
</gene>
<keyword evidence="3" id="KW-1185">Reference proteome</keyword>
<reference evidence="2" key="1">
    <citation type="journal article" date="2018" name="Genome Biol. Evol.">
        <title>Genomics and development of Lentinus tigrinus, a white-rot wood-decaying mushroom with dimorphic fruiting bodies.</title>
        <authorList>
            <person name="Wu B."/>
            <person name="Xu Z."/>
            <person name="Knudson A."/>
            <person name="Carlson A."/>
            <person name="Chen N."/>
            <person name="Kovaka S."/>
            <person name="LaButti K."/>
            <person name="Lipzen A."/>
            <person name="Pennachio C."/>
            <person name="Riley R."/>
            <person name="Schakwitz W."/>
            <person name="Umezawa K."/>
            <person name="Ohm R.A."/>
            <person name="Grigoriev I.V."/>
            <person name="Nagy L.G."/>
            <person name="Gibbons J."/>
            <person name="Hibbett D."/>
        </authorList>
    </citation>
    <scope>NUCLEOTIDE SEQUENCE [LARGE SCALE GENOMIC DNA]</scope>
    <source>
        <strain evidence="2">ALCF2SS1-6</strain>
    </source>
</reference>
<proteinExistence type="predicted"/>
<dbReference type="Proteomes" id="UP000313359">
    <property type="component" value="Unassembled WGS sequence"/>
</dbReference>
<evidence type="ECO:0000256" key="1">
    <source>
        <dbReference type="SAM" id="MobiDB-lite"/>
    </source>
</evidence>
<feature type="compositionally biased region" description="Low complexity" evidence="1">
    <location>
        <begin position="31"/>
        <end position="52"/>
    </location>
</feature>
<dbReference type="EMBL" id="ML122253">
    <property type="protein sequence ID" value="RPD64585.1"/>
    <property type="molecule type" value="Genomic_DNA"/>
</dbReference>
<accession>A0A5C2SL52</accession>
<protein>
    <submittedName>
        <fullName evidence="2">Uncharacterized protein</fullName>
    </submittedName>
</protein>
<sequence>MQYIENTEPHQASRTPKMIPISRLLNEPSHTSNTRTLPSNTTTTPWACGTTTDTVTTVPPPDIIDIYARWTRYDGTYPKSPEDFIRKTHVYSVTIPPSTPLAVGKRVRVFAISPAHWCSPGAEADLFGAYDAHIIGRIRRVLGWKKHLPVIALEVENECRVSAVRKARLEIPYVPGLTVAPLENLREGKGPKEAVLEDLNLDARVQPPLQLWACMAGECVLRSISIPGDVMYDEFWLSGSIYADERKRTRKAKPHERVRLDNMAAVGWKREEYGEH</sequence>
<evidence type="ECO:0000313" key="2">
    <source>
        <dbReference type="EMBL" id="RPD64585.1"/>
    </source>
</evidence>